<comment type="caution">
    <text evidence="1">The sequence shown here is derived from an EMBL/GenBank/DDBJ whole genome shotgun (WGS) entry which is preliminary data.</text>
</comment>
<sequence>MHECVVVCVNVTVTVTVRRGLTMLPDCVHDCREAQFGTSGLPSIIADFSISMTFVSAGRHEVGTQRTSESERQISVRVCS</sequence>
<gene>
    <name evidence="1" type="ORF">PXEA_LOCUS18712</name>
</gene>
<organism evidence="1 2">
    <name type="scientific">Protopolystoma xenopodis</name>
    <dbReference type="NCBI Taxonomy" id="117903"/>
    <lineage>
        <taxon>Eukaryota</taxon>
        <taxon>Metazoa</taxon>
        <taxon>Spiralia</taxon>
        <taxon>Lophotrochozoa</taxon>
        <taxon>Platyhelminthes</taxon>
        <taxon>Monogenea</taxon>
        <taxon>Polyopisthocotylea</taxon>
        <taxon>Polystomatidea</taxon>
        <taxon>Polystomatidae</taxon>
        <taxon>Protopolystoma</taxon>
    </lineage>
</organism>
<dbReference type="AlphaFoldDB" id="A0A448X186"/>
<name>A0A448X186_9PLAT</name>
<proteinExistence type="predicted"/>
<dbReference type="EMBL" id="CAAALY010072737">
    <property type="protein sequence ID" value="VEL25272.1"/>
    <property type="molecule type" value="Genomic_DNA"/>
</dbReference>
<keyword evidence="2" id="KW-1185">Reference proteome</keyword>
<dbReference type="Proteomes" id="UP000784294">
    <property type="component" value="Unassembled WGS sequence"/>
</dbReference>
<accession>A0A448X186</accession>
<evidence type="ECO:0000313" key="2">
    <source>
        <dbReference type="Proteomes" id="UP000784294"/>
    </source>
</evidence>
<protein>
    <submittedName>
        <fullName evidence="1">Uncharacterized protein</fullName>
    </submittedName>
</protein>
<evidence type="ECO:0000313" key="1">
    <source>
        <dbReference type="EMBL" id="VEL25272.1"/>
    </source>
</evidence>
<reference evidence="1" key="1">
    <citation type="submission" date="2018-11" db="EMBL/GenBank/DDBJ databases">
        <authorList>
            <consortium name="Pathogen Informatics"/>
        </authorList>
    </citation>
    <scope>NUCLEOTIDE SEQUENCE</scope>
</reference>